<accession>A0A6C0ATC5</accession>
<dbReference type="AlphaFoldDB" id="A0A6C0ATC5"/>
<organism evidence="2">
    <name type="scientific">viral metagenome</name>
    <dbReference type="NCBI Taxonomy" id="1070528"/>
    <lineage>
        <taxon>unclassified sequences</taxon>
        <taxon>metagenomes</taxon>
        <taxon>organismal metagenomes</taxon>
    </lineage>
</organism>
<name>A0A6C0ATC5_9ZZZZ</name>
<feature type="region of interest" description="Disordered" evidence="1">
    <location>
        <begin position="147"/>
        <end position="175"/>
    </location>
</feature>
<protein>
    <submittedName>
        <fullName evidence="2">Uncharacterized protein</fullName>
    </submittedName>
</protein>
<reference evidence="2" key="1">
    <citation type="journal article" date="2020" name="Nature">
        <title>Giant virus diversity and host interactions through global metagenomics.</title>
        <authorList>
            <person name="Schulz F."/>
            <person name="Roux S."/>
            <person name="Paez-Espino D."/>
            <person name="Jungbluth S."/>
            <person name="Walsh D.A."/>
            <person name="Denef V.J."/>
            <person name="McMahon K.D."/>
            <person name="Konstantinidis K.T."/>
            <person name="Eloe-Fadrosh E.A."/>
            <person name="Kyrpides N.C."/>
            <person name="Woyke T."/>
        </authorList>
    </citation>
    <scope>NUCLEOTIDE SEQUENCE</scope>
    <source>
        <strain evidence="2">GVMAG-S-1103017-74</strain>
    </source>
</reference>
<dbReference type="EMBL" id="MN740864">
    <property type="protein sequence ID" value="QHS82978.1"/>
    <property type="molecule type" value="Genomic_DNA"/>
</dbReference>
<evidence type="ECO:0000313" key="2">
    <source>
        <dbReference type="EMBL" id="QHS82978.1"/>
    </source>
</evidence>
<evidence type="ECO:0000256" key="1">
    <source>
        <dbReference type="SAM" id="MobiDB-lite"/>
    </source>
</evidence>
<proteinExistence type="predicted"/>
<sequence>MKYLTRLNALYRAQPGEPAPPADVPSVPGKPLRGALLHYTSRIQPEEVDVSLALQKMPRAARGGSALLERAHETLRHRDAAARLEQEDRWREELRQHYADVARYPERGPRTSDVDAAFWARLHRLEHNLRLPLTVPSASHTVEVDNNAPLPCVPREPQRGAAPVDAGTQEASEAPGYYGRDRAAAACPTTLGRRATASAARDTTRTMRELAAARLSLANQTSAQRFTAEHVTTPAADVVRRARAVYEAARGAHHE</sequence>